<evidence type="ECO:0000313" key="10">
    <source>
        <dbReference type="Proteomes" id="UP000027471"/>
    </source>
</evidence>
<dbReference type="AlphaFoldDB" id="A0A074KFB4"/>
<name>A0A074KFB4_9RHOB</name>
<dbReference type="GO" id="GO:0005886">
    <property type="term" value="C:plasma membrane"/>
    <property type="evidence" value="ECO:0007669"/>
    <property type="project" value="TreeGrafter"/>
</dbReference>
<evidence type="ECO:0000259" key="8">
    <source>
        <dbReference type="Pfam" id="PF00535"/>
    </source>
</evidence>
<evidence type="ECO:0000256" key="5">
    <source>
        <dbReference type="ARBA" id="ARBA00022989"/>
    </source>
</evidence>
<dbReference type="PANTHER" id="PTHR48090:SF1">
    <property type="entry name" value="PROPHAGE BACTOPRENOL GLUCOSYL TRANSFERASE HOMOLOG"/>
    <property type="match status" value="1"/>
</dbReference>
<sequence>MKHFKVDSKASVGLQDTRSITLIVPIYNEEASIPTFLDKVTSVLGEVGPDICFDVLFVNDGSRDTTEQLILTAAAERDNIGLINLSRNFGKEAALFAGLRNAKGDAVIPLDVDLQDPPAVIIEMIALWLDGAKVVNARRARRDNDTWLKKQTANAFYRIFNALAEHPIPRGVGDFRLLDREVVNAICQLGERSRFNKALFSWVGFEAEEVIYDRPARTAGETCWSYWKLWKLALDGIFASSTIPLRIWTYIGMLMAFTSLAYSGFIFTRTLLFGVDVPGYASTIMLILVFGGINMFALGIIGEYVGRIYTEVRQRPVYIVRSQHLAKNTEI</sequence>
<comment type="subcellular location">
    <subcellularLocation>
        <location evidence="1">Membrane</location>
        <topology evidence="1">Multi-pass membrane protein</topology>
    </subcellularLocation>
</comment>
<keyword evidence="3 9" id="KW-0808">Transferase</keyword>
<dbReference type="GO" id="GO:0016757">
    <property type="term" value="F:glycosyltransferase activity"/>
    <property type="evidence" value="ECO:0007669"/>
    <property type="project" value="UniProtKB-KW"/>
</dbReference>
<dbReference type="CDD" id="cd04187">
    <property type="entry name" value="DPM1_like_bac"/>
    <property type="match status" value="1"/>
</dbReference>
<keyword evidence="10" id="KW-1185">Reference proteome</keyword>
<protein>
    <submittedName>
        <fullName evidence="9">Bactoprenol glucosyl transferase</fullName>
    </submittedName>
</protein>
<keyword evidence="5 7" id="KW-1133">Transmembrane helix</keyword>
<comment type="caution">
    <text evidence="9">The sequence shown here is derived from an EMBL/GenBank/DDBJ whole genome shotgun (WGS) entry which is preliminary data.</text>
</comment>
<keyword evidence="6 7" id="KW-0472">Membrane</keyword>
<feature type="transmembrane region" description="Helical" evidence="7">
    <location>
        <begin position="279"/>
        <end position="305"/>
    </location>
</feature>
<dbReference type="InterPro" id="IPR050256">
    <property type="entry name" value="Glycosyltransferase_2"/>
</dbReference>
<evidence type="ECO:0000256" key="2">
    <source>
        <dbReference type="ARBA" id="ARBA00022676"/>
    </source>
</evidence>
<dbReference type="Pfam" id="PF00535">
    <property type="entry name" value="Glycos_transf_2"/>
    <property type="match status" value="1"/>
</dbReference>
<keyword evidence="4 7" id="KW-0812">Transmembrane</keyword>
<dbReference type="Gene3D" id="3.90.550.10">
    <property type="entry name" value="Spore Coat Polysaccharide Biosynthesis Protein SpsA, Chain A"/>
    <property type="match status" value="1"/>
</dbReference>
<evidence type="ECO:0000256" key="7">
    <source>
        <dbReference type="SAM" id="Phobius"/>
    </source>
</evidence>
<accession>A0A074KFB4</accession>
<evidence type="ECO:0000256" key="1">
    <source>
        <dbReference type="ARBA" id="ARBA00004141"/>
    </source>
</evidence>
<evidence type="ECO:0000313" key="9">
    <source>
        <dbReference type="EMBL" id="KEO60237.1"/>
    </source>
</evidence>
<dbReference type="EMBL" id="AUNB01000020">
    <property type="protein sequence ID" value="KEO60237.1"/>
    <property type="molecule type" value="Genomic_DNA"/>
</dbReference>
<feature type="transmembrane region" description="Helical" evidence="7">
    <location>
        <begin position="247"/>
        <end position="267"/>
    </location>
</feature>
<dbReference type="InterPro" id="IPR001173">
    <property type="entry name" value="Glyco_trans_2-like"/>
</dbReference>
<organism evidence="9 10">
    <name type="scientific">Thioclava indica</name>
    <dbReference type="NCBI Taxonomy" id="1353528"/>
    <lineage>
        <taxon>Bacteria</taxon>
        <taxon>Pseudomonadati</taxon>
        <taxon>Pseudomonadota</taxon>
        <taxon>Alphaproteobacteria</taxon>
        <taxon>Rhodobacterales</taxon>
        <taxon>Paracoccaceae</taxon>
        <taxon>Thioclava</taxon>
    </lineage>
</organism>
<dbReference type="SUPFAM" id="SSF53448">
    <property type="entry name" value="Nucleotide-diphospho-sugar transferases"/>
    <property type="match status" value="1"/>
</dbReference>
<feature type="domain" description="Glycosyltransferase 2-like" evidence="8">
    <location>
        <begin position="22"/>
        <end position="185"/>
    </location>
</feature>
<gene>
    <name evidence="9" type="ORF">DT23_13730</name>
</gene>
<evidence type="ECO:0000256" key="4">
    <source>
        <dbReference type="ARBA" id="ARBA00022692"/>
    </source>
</evidence>
<dbReference type="InterPro" id="IPR029044">
    <property type="entry name" value="Nucleotide-diphossugar_trans"/>
</dbReference>
<dbReference type="STRING" id="1353528.DT23_13730"/>
<keyword evidence="2" id="KW-0328">Glycosyltransferase</keyword>
<reference evidence="9 10" key="1">
    <citation type="journal article" date="2015" name="Antonie Van Leeuwenhoek">
        <title>Thioclava indica sp. nov., isolated from surface seawater of the Indian Ocean.</title>
        <authorList>
            <person name="Liu Y."/>
            <person name="Lai Q."/>
            <person name="Du J."/>
            <person name="Xu H."/>
            <person name="Jiang L."/>
            <person name="Shao Z."/>
        </authorList>
    </citation>
    <scope>NUCLEOTIDE SEQUENCE [LARGE SCALE GENOMIC DNA]</scope>
    <source>
        <strain evidence="9 10">DT23-4</strain>
    </source>
</reference>
<evidence type="ECO:0000256" key="6">
    <source>
        <dbReference type="ARBA" id="ARBA00023136"/>
    </source>
</evidence>
<proteinExistence type="predicted"/>
<dbReference type="OrthoDB" id="9807795at2"/>
<dbReference type="eggNOG" id="COG0463">
    <property type="taxonomic scope" value="Bacteria"/>
</dbReference>
<dbReference type="Proteomes" id="UP000027471">
    <property type="component" value="Unassembled WGS sequence"/>
</dbReference>
<evidence type="ECO:0000256" key="3">
    <source>
        <dbReference type="ARBA" id="ARBA00022679"/>
    </source>
</evidence>
<dbReference type="RefSeq" id="WP_051697135.1">
    <property type="nucleotide sequence ID" value="NZ_AUNB01000020.1"/>
</dbReference>
<dbReference type="PANTHER" id="PTHR48090">
    <property type="entry name" value="UNDECAPRENYL-PHOSPHATE 4-DEOXY-4-FORMAMIDO-L-ARABINOSE TRANSFERASE-RELATED"/>
    <property type="match status" value="1"/>
</dbReference>